<proteinExistence type="predicted"/>
<dbReference type="EMBL" id="MW328735">
    <property type="protein sequence ID" value="QQG34600.1"/>
    <property type="molecule type" value="Genomic_RNA"/>
</dbReference>
<protein>
    <submittedName>
        <fullName evidence="1">MP</fullName>
    </submittedName>
</protein>
<evidence type="ECO:0000313" key="1">
    <source>
        <dbReference type="EMBL" id="QQG34600.1"/>
    </source>
</evidence>
<sequence length="262" mass="29133">MNTFEIIKRALFESSIFIGKHWFIAESFLSKASVVSNLIGIGNFLKHIESSPAFCSFRGPYLFLDNICCSAFCLANEGFCESSHEVIERRARIWSFCARFELKVTTVFHVCNYILTGEGIVSLSAKDENSYFVGVKNLSARIHSPEFQIGVVSAILSCDQELFNHALRIYGVEKVAGAGSFGQHNINLINGRDFSVYNFEPGYESNVDRVVDGVRSNIKRCAVIRPNPEGSLELVRADVESCAMSFAATGQLPSQTINFLLR</sequence>
<accession>A0A7T5UFT4</accession>
<name>A0A7T5UFT4_9VIRU</name>
<organism evidence="1">
    <name type="scientific">Rhododendron betaflexivirus 1</name>
    <dbReference type="NCBI Taxonomy" id="2794406"/>
    <lineage>
        <taxon>Viruses</taxon>
        <taxon>Riboviria</taxon>
        <taxon>Orthornavirae</taxon>
        <taxon>Kitrinoviricota</taxon>
        <taxon>Alsuviricetes</taxon>
        <taxon>Tymovirales</taxon>
        <taxon>Betaflexiviridae</taxon>
    </lineage>
</organism>
<reference evidence="1" key="1">
    <citation type="submission" date="2020-11" db="EMBL/GenBank/DDBJ databases">
        <authorList>
            <person name="Bejerman N."/>
        </authorList>
    </citation>
    <scope>NUCLEOTIDE SEQUENCE</scope>
    <source>
        <strain evidence="1">Rhodo</strain>
    </source>
</reference>